<sequence>MRRYTAQVIHCKADLENLENSLPAATAEHAQCKVVLKILEDTLVGSLGSMASLRGEAITTLELPGVASPGGGDRVNHDLYPDLEDHLRDGHFINSNNNINCGLCISARHFQQGIAEQQQQGEQRLENRGEQQQEQDDGELPGARKGKDMERLLQLQQQEATGEEEDLQPGEPGNHQDDDADAAGNKEADDDDDADAAGNKEADDVRPGEPGNHQDDDADAAGNKEADDVRPGEPVNHPDSDYDDDTDSTEEVNRVEIQFSPGAHEGWVDLIQVKLGYHK</sequence>
<evidence type="ECO:0000256" key="1">
    <source>
        <dbReference type="SAM" id="MobiDB-lite"/>
    </source>
</evidence>
<feature type="compositionally biased region" description="Basic and acidic residues" evidence="1">
    <location>
        <begin position="198"/>
        <end position="215"/>
    </location>
</feature>
<feature type="compositionally biased region" description="Acidic residues" evidence="1">
    <location>
        <begin position="241"/>
        <end position="250"/>
    </location>
</feature>
<feature type="region of interest" description="Disordered" evidence="1">
    <location>
        <begin position="115"/>
        <end position="145"/>
    </location>
</feature>
<reference evidence="2 3" key="1">
    <citation type="submission" date="2024-08" db="EMBL/GenBank/DDBJ databases">
        <authorList>
            <person name="Cucini C."/>
            <person name="Frati F."/>
        </authorList>
    </citation>
    <scope>NUCLEOTIDE SEQUENCE [LARGE SCALE GENOMIC DNA]</scope>
</reference>
<dbReference type="EMBL" id="CAXLJM020000050">
    <property type="protein sequence ID" value="CAL8114484.1"/>
    <property type="molecule type" value="Genomic_DNA"/>
</dbReference>
<gene>
    <name evidence="2" type="ORF">ODALV1_LOCUS16485</name>
</gene>
<proteinExistence type="predicted"/>
<evidence type="ECO:0008006" key="4">
    <source>
        <dbReference type="Google" id="ProtNLM"/>
    </source>
</evidence>
<comment type="caution">
    <text evidence="2">The sequence shown here is derived from an EMBL/GenBank/DDBJ whole genome shotgun (WGS) entry which is preliminary data.</text>
</comment>
<keyword evidence="3" id="KW-1185">Reference proteome</keyword>
<organism evidence="2 3">
    <name type="scientific">Orchesella dallaii</name>
    <dbReference type="NCBI Taxonomy" id="48710"/>
    <lineage>
        <taxon>Eukaryota</taxon>
        <taxon>Metazoa</taxon>
        <taxon>Ecdysozoa</taxon>
        <taxon>Arthropoda</taxon>
        <taxon>Hexapoda</taxon>
        <taxon>Collembola</taxon>
        <taxon>Entomobryomorpha</taxon>
        <taxon>Entomobryoidea</taxon>
        <taxon>Orchesellidae</taxon>
        <taxon>Orchesellinae</taxon>
        <taxon>Orchesella</taxon>
    </lineage>
</organism>
<evidence type="ECO:0000313" key="3">
    <source>
        <dbReference type="Proteomes" id="UP001642540"/>
    </source>
</evidence>
<feature type="compositionally biased region" description="Basic and acidic residues" evidence="1">
    <location>
        <begin position="222"/>
        <end position="240"/>
    </location>
</feature>
<name>A0ABP1R2R1_9HEXA</name>
<evidence type="ECO:0000313" key="2">
    <source>
        <dbReference type="EMBL" id="CAL8114484.1"/>
    </source>
</evidence>
<feature type="region of interest" description="Disordered" evidence="1">
    <location>
        <begin position="158"/>
        <end position="253"/>
    </location>
</feature>
<accession>A0ABP1R2R1</accession>
<dbReference type="Proteomes" id="UP001642540">
    <property type="component" value="Unassembled WGS sequence"/>
</dbReference>
<protein>
    <recommendedName>
        <fullName evidence="4">Midasin</fullName>
    </recommendedName>
</protein>